<evidence type="ECO:0000313" key="2">
    <source>
        <dbReference type="EMBL" id="KEH33732.1"/>
    </source>
</evidence>
<keyword evidence="1" id="KW-1133">Transmembrane helix</keyword>
<keyword evidence="4" id="KW-1185">Reference proteome</keyword>
<evidence type="ECO:0000256" key="1">
    <source>
        <dbReference type="SAM" id="Phobius"/>
    </source>
</evidence>
<accession>A0A072UVU0</accession>
<keyword evidence="1" id="KW-0472">Membrane</keyword>
<evidence type="ECO:0000313" key="3">
    <source>
        <dbReference type="EnsemblPlants" id="KEH33732"/>
    </source>
</evidence>
<name>A0A072UVU0_MEDTR</name>
<reference evidence="2 4" key="1">
    <citation type="journal article" date="2011" name="Nature">
        <title>The Medicago genome provides insight into the evolution of rhizobial symbioses.</title>
        <authorList>
            <person name="Young N.D."/>
            <person name="Debelle F."/>
            <person name="Oldroyd G.E."/>
            <person name="Geurts R."/>
            <person name="Cannon S.B."/>
            <person name="Udvardi M.K."/>
            <person name="Benedito V.A."/>
            <person name="Mayer K.F."/>
            <person name="Gouzy J."/>
            <person name="Schoof H."/>
            <person name="Van de Peer Y."/>
            <person name="Proost S."/>
            <person name="Cook D.R."/>
            <person name="Meyers B.C."/>
            <person name="Spannagl M."/>
            <person name="Cheung F."/>
            <person name="De Mita S."/>
            <person name="Krishnakumar V."/>
            <person name="Gundlach H."/>
            <person name="Zhou S."/>
            <person name="Mudge J."/>
            <person name="Bharti A.K."/>
            <person name="Murray J.D."/>
            <person name="Naoumkina M.A."/>
            <person name="Rosen B."/>
            <person name="Silverstein K.A."/>
            <person name="Tang H."/>
            <person name="Rombauts S."/>
            <person name="Zhao P.X."/>
            <person name="Zhou P."/>
            <person name="Barbe V."/>
            <person name="Bardou P."/>
            <person name="Bechner M."/>
            <person name="Bellec A."/>
            <person name="Berger A."/>
            <person name="Berges H."/>
            <person name="Bidwell S."/>
            <person name="Bisseling T."/>
            <person name="Choisne N."/>
            <person name="Couloux A."/>
            <person name="Denny R."/>
            <person name="Deshpande S."/>
            <person name="Dai X."/>
            <person name="Doyle J.J."/>
            <person name="Dudez A.M."/>
            <person name="Farmer A.D."/>
            <person name="Fouteau S."/>
            <person name="Franken C."/>
            <person name="Gibelin C."/>
            <person name="Gish J."/>
            <person name="Goldstein S."/>
            <person name="Gonzalez A.J."/>
            <person name="Green P.J."/>
            <person name="Hallab A."/>
            <person name="Hartog M."/>
            <person name="Hua A."/>
            <person name="Humphray S.J."/>
            <person name="Jeong D.H."/>
            <person name="Jing Y."/>
            <person name="Jocker A."/>
            <person name="Kenton S.M."/>
            <person name="Kim D.J."/>
            <person name="Klee K."/>
            <person name="Lai H."/>
            <person name="Lang C."/>
            <person name="Lin S."/>
            <person name="Macmil S.L."/>
            <person name="Magdelenat G."/>
            <person name="Matthews L."/>
            <person name="McCorrison J."/>
            <person name="Monaghan E.L."/>
            <person name="Mun J.H."/>
            <person name="Najar F.Z."/>
            <person name="Nicholson C."/>
            <person name="Noirot C."/>
            <person name="O'Bleness M."/>
            <person name="Paule C.R."/>
            <person name="Poulain J."/>
            <person name="Prion F."/>
            <person name="Qin B."/>
            <person name="Qu C."/>
            <person name="Retzel E.F."/>
            <person name="Riddle C."/>
            <person name="Sallet E."/>
            <person name="Samain S."/>
            <person name="Samson N."/>
            <person name="Sanders I."/>
            <person name="Saurat O."/>
            <person name="Scarpelli C."/>
            <person name="Schiex T."/>
            <person name="Segurens B."/>
            <person name="Severin A.J."/>
            <person name="Sherrier D.J."/>
            <person name="Shi R."/>
            <person name="Sims S."/>
            <person name="Singer S.R."/>
            <person name="Sinharoy S."/>
            <person name="Sterck L."/>
            <person name="Viollet A."/>
            <person name="Wang B.B."/>
            <person name="Wang K."/>
            <person name="Wang M."/>
            <person name="Wang X."/>
            <person name="Warfsmann J."/>
            <person name="Weissenbach J."/>
            <person name="White D.D."/>
            <person name="White J.D."/>
            <person name="Wiley G.B."/>
            <person name="Wincker P."/>
            <person name="Xing Y."/>
            <person name="Yang L."/>
            <person name="Yao Z."/>
            <person name="Ying F."/>
            <person name="Zhai J."/>
            <person name="Zhou L."/>
            <person name="Zuber A."/>
            <person name="Denarie J."/>
            <person name="Dixon R.A."/>
            <person name="May G.D."/>
            <person name="Schwartz D.C."/>
            <person name="Rogers J."/>
            <person name="Quetier F."/>
            <person name="Town C.D."/>
            <person name="Roe B.A."/>
        </authorList>
    </citation>
    <scope>NUCLEOTIDE SEQUENCE [LARGE SCALE GENOMIC DNA]</scope>
    <source>
        <strain evidence="2">A17</strain>
        <strain evidence="3 4">cv. Jemalong A17</strain>
    </source>
</reference>
<protein>
    <submittedName>
        <fullName evidence="2">Transmembrane protein, putative</fullName>
    </submittedName>
</protein>
<sequence>MARFPVDINYHQKDKSYKSFSLNHHQGHGGMLGYQVAKLFGLVVYLVGAGFWCFCVWVVLDVIHKEIMQISNARHPKIYVVLGKKKNEDSRALRRLYRGRNSVPKFQDILH</sequence>
<reference evidence="2 4" key="2">
    <citation type="journal article" date="2014" name="BMC Genomics">
        <title>An improved genome release (version Mt4.0) for the model legume Medicago truncatula.</title>
        <authorList>
            <person name="Tang H."/>
            <person name="Krishnakumar V."/>
            <person name="Bidwell S."/>
            <person name="Rosen B."/>
            <person name="Chan A."/>
            <person name="Zhou S."/>
            <person name="Gentzbittel L."/>
            <person name="Childs K.L."/>
            <person name="Yandell M."/>
            <person name="Gundlach H."/>
            <person name="Mayer K.F."/>
            <person name="Schwartz D.C."/>
            <person name="Town C.D."/>
        </authorList>
    </citation>
    <scope>GENOME REANNOTATION</scope>
    <source>
        <strain evidence="2">A17</strain>
        <strain evidence="3 4">cv. Jemalong A17</strain>
    </source>
</reference>
<gene>
    <name evidence="2" type="ordered locus">MTR_3g451680</name>
</gene>
<feature type="transmembrane region" description="Helical" evidence="1">
    <location>
        <begin position="39"/>
        <end position="60"/>
    </location>
</feature>
<keyword evidence="1 2" id="KW-0812">Transmembrane</keyword>
<organism evidence="2 4">
    <name type="scientific">Medicago truncatula</name>
    <name type="common">Barrel medic</name>
    <name type="synonym">Medicago tribuloides</name>
    <dbReference type="NCBI Taxonomy" id="3880"/>
    <lineage>
        <taxon>Eukaryota</taxon>
        <taxon>Viridiplantae</taxon>
        <taxon>Streptophyta</taxon>
        <taxon>Embryophyta</taxon>
        <taxon>Tracheophyta</taxon>
        <taxon>Spermatophyta</taxon>
        <taxon>Magnoliopsida</taxon>
        <taxon>eudicotyledons</taxon>
        <taxon>Gunneridae</taxon>
        <taxon>Pentapetalae</taxon>
        <taxon>rosids</taxon>
        <taxon>fabids</taxon>
        <taxon>Fabales</taxon>
        <taxon>Fabaceae</taxon>
        <taxon>Papilionoideae</taxon>
        <taxon>50 kb inversion clade</taxon>
        <taxon>NPAAA clade</taxon>
        <taxon>Hologalegina</taxon>
        <taxon>IRL clade</taxon>
        <taxon>Trifolieae</taxon>
        <taxon>Medicago</taxon>
    </lineage>
</organism>
<evidence type="ECO:0000313" key="4">
    <source>
        <dbReference type="Proteomes" id="UP000002051"/>
    </source>
</evidence>
<proteinExistence type="predicted"/>
<dbReference type="EnsemblPlants" id="KEH33732">
    <property type="protein sequence ID" value="KEH33732"/>
    <property type="gene ID" value="MTR_3g451680"/>
</dbReference>
<dbReference type="HOGENOM" id="CLU_2162150_0_0_1"/>
<dbReference type="AlphaFoldDB" id="A0A072UVU0"/>
<dbReference type="EMBL" id="CM001219">
    <property type="protein sequence ID" value="KEH33732.1"/>
    <property type="molecule type" value="Genomic_DNA"/>
</dbReference>
<reference evidence="3" key="3">
    <citation type="submission" date="2015-04" db="UniProtKB">
        <authorList>
            <consortium name="EnsemblPlants"/>
        </authorList>
    </citation>
    <scope>IDENTIFICATION</scope>
    <source>
        <strain evidence="3">cv. Jemalong A17</strain>
    </source>
</reference>
<dbReference type="Proteomes" id="UP000002051">
    <property type="component" value="Chromosome 3"/>
</dbReference>